<reference evidence="1 2" key="1">
    <citation type="submission" date="2014-10" db="EMBL/GenBank/DDBJ databases">
        <title>Genome sequence of Novosphingobium malaysiense MUSC 273(T).</title>
        <authorList>
            <person name="Lee L.-H."/>
        </authorList>
    </citation>
    <scope>NUCLEOTIDE SEQUENCE [LARGE SCALE GENOMIC DNA]</scope>
    <source>
        <strain evidence="1 2">MUSC 273</strain>
    </source>
</reference>
<keyword evidence="2" id="KW-1185">Reference proteome</keyword>
<dbReference type="PANTHER" id="PTHR48228">
    <property type="entry name" value="SUCCINYL-COA--D-CITRAMALATE COA-TRANSFERASE"/>
    <property type="match status" value="1"/>
</dbReference>
<gene>
    <name evidence="1" type="ORF">LK12_23335</name>
</gene>
<dbReference type="SUPFAM" id="SSF89796">
    <property type="entry name" value="CoA-transferase family III (CaiB/BaiF)"/>
    <property type="match status" value="1"/>
</dbReference>
<dbReference type="InterPro" id="IPR050509">
    <property type="entry name" value="CoA-transferase_III"/>
</dbReference>
<comment type="caution">
    <text evidence="1">The sequence shown here is derived from an EMBL/GenBank/DDBJ whole genome shotgun (WGS) entry which is preliminary data.</text>
</comment>
<feature type="non-terminal residue" evidence="1">
    <location>
        <position position="309"/>
    </location>
</feature>
<evidence type="ECO:0000313" key="1">
    <source>
        <dbReference type="EMBL" id="KHK88334.1"/>
    </source>
</evidence>
<accession>A0A0B1ZCY3</accession>
<dbReference type="Gene3D" id="3.30.1540.10">
    <property type="entry name" value="formyl-coa transferase, domain 3"/>
    <property type="match status" value="1"/>
</dbReference>
<protein>
    <submittedName>
        <fullName evidence="1">Carnitine dehydratase</fullName>
    </submittedName>
</protein>
<dbReference type="Gene3D" id="3.40.50.10540">
    <property type="entry name" value="Crotonobetainyl-coa:carnitine coa-transferase, domain 1"/>
    <property type="match status" value="1"/>
</dbReference>
<sequence length="309" mass="33320">MRPPLEGVRVIELAGIGPAPFCGMMLADHGAEVIRIDRPGGSDPLAQDEERDVLLRSRRSITLNLKRPEAVEIVAKLVETADGLIEGFRPGVAERLGLGPDTLMKRNPALVYARMTGWGQNGPLADKAGHDLNYISLSGGLAAIGPEGQPPVPPLNLIGDYGGGGMMLAFGFVTALLAARQTGKGGIIDCSMADGAAAMMAGMWTLKHNEMWTQPRGQNLLDGGAPFYGCYACADGTFIALGAIEPKFFDRLREALGLADDPLFADQYEQSKWPAMKKRLSEIFASRPRTVWTDLLQQRDCCYSEVLTM</sequence>
<dbReference type="PANTHER" id="PTHR48228:SF5">
    <property type="entry name" value="ALPHA-METHYLACYL-COA RACEMASE"/>
    <property type="match status" value="1"/>
</dbReference>
<dbReference type="GO" id="GO:0003824">
    <property type="term" value="F:catalytic activity"/>
    <property type="evidence" value="ECO:0007669"/>
    <property type="project" value="InterPro"/>
</dbReference>
<organism evidence="1 2">
    <name type="scientific">Novosphingobium malaysiense</name>
    <dbReference type="NCBI Taxonomy" id="1348853"/>
    <lineage>
        <taxon>Bacteria</taxon>
        <taxon>Pseudomonadati</taxon>
        <taxon>Pseudomonadota</taxon>
        <taxon>Alphaproteobacteria</taxon>
        <taxon>Sphingomonadales</taxon>
        <taxon>Sphingomonadaceae</taxon>
        <taxon>Novosphingobium</taxon>
    </lineage>
</organism>
<evidence type="ECO:0000313" key="2">
    <source>
        <dbReference type="Proteomes" id="UP000031057"/>
    </source>
</evidence>
<dbReference type="InterPro" id="IPR023606">
    <property type="entry name" value="CoA-Trfase_III_dom_1_sf"/>
</dbReference>
<name>A0A0B1ZCY3_9SPHN</name>
<dbReference type="Proteomes" id="UP000031057">
    <property type="component" value="Unassembled WGS sequence"/>
</dbReference>
<dbReference type="EMBL" id="JTDI01000026">
    <property type="protein sequence ID" value="KHK88334.1"/>
    <property type="molecule type" value="Genomic_DNA"/>
</dbReference>
<proteinExistence type="predicted"/>
<dbReference type="Pfam" id="PF02515">
    <property type="entry name" value="CoA_transf_3"/>
    <property type="match status" value="1"/>
</dbReference>
<dbReference type="AlphaFoldDB" id="A0A0B1ZCY3"/>
<dbReference type="STRING" id="1348853.LK12_23335"/>
<dbReference type="InterPro" id="IPR044855">
    <property type="entry name" value="CoA-Trfase_III_dom3_sf"/>
</dbReference>
<dbReference type="InterPro" id="IPR003673">
    <property type="entry name" value="CoA-Trfase_fam_III"/>
</dbReference>